<dbReference type="AlphaFoldDB" id="A0A1F5LJV6"/>
<evidence type="ECO:0000259" key="1">
    <source>
        <dbReference type="Pfam" id="PF17107"/>
    </source>
</evidence>
<proteinExistence type="predicted"/>
<dbReference type="OrthoDB" id="1658288at2759"/>
<name>A0A1F5LJV6_PENAI</name>
<evidence type="ECO:0000313" key="3">
    <source>
        <dbReference type="Proteomes" id="UP000177622"/>
    </source>
</evidence>
<reference evidence="2 3" key="1">
    <citation type="journal article" date="2016" name="Sci. Rep.">
        <title>Penicillium arizonense, a new, genome sequenced fungal species, reveals a high chemical diversity in secreted metabolites.</title>
        <authorList>
            <person name="Grijseels S."/>
            <person name="Nielsen J.C."/>
            <person name="Randelovic M."/>
            <person name="Nielsen J."/>
            <person name="Nielsen K.F."/>
            <person name="Workman M."/>
            <person name="Frisvad J.C."/>
        </authorList>
    </citation>
    <scope>NUCLEOTIDE SEQUENCE [LARGE SCALE GENOMIC DNA]</scope>
    <source>
        <strain evidence="2 3">CBS 141311</strain>
    </source>
</reference>
<comment type="caution">
    <text evidence="2">The sequence shown here is derived from an EMBL/GenBank/DDBJ whole genome shotgun (WGS) entry which is preliminary data.</text>
</comment>
<protein>
    <recommendedName>
        <fullName evidence="1">NACHT-NTPase and P-loop NTPases N-terminal domain-containing protein</fullName>
    </recommendedName>
</protein>
<keyword evidence="3" id="KW-1185">Reference proteome</keyword>
<dbReference type="GeneID" id="34576100"/>
<sequence length="214" mass="23887">MSGVEVISTISAVAGIIGQSIDLYERFQKDLKLSDTLEALKGPMVLLRDTLAICARNFEEKKSHIPKELLEALEEIIEGCYEKAQELENILKKTMHGEKDGWLKRYRTAVTGRFGKGRKVEDLVKALYTDLQQIVNNDLVRSATSTRLVELKESIKKLDSLPSSLPEENIPESFNSGGGAQTNYINQGYGIQNNVNGQQNHGGTQTYHYGKDQI</sequence>
<dbReference type="STRING" id="1835702.A0A1F5LJV6"/>
<accession>A0A1F5LJV6</accession>
<evidence type="ECO:0000313" key="2">
    <source>
        <dbReference type="EMBL" id="OGE53189.1"/>
    </source>
</evidence>
<gene>
    <name evidence="2" type="ORF">PENARI_c008G02916</name>
</gene>
<dbReference type="InterPro" id="IPR031352">
    <property type="entry name" value="SesA"/>
</dbReference>
<feature type="domain" description="NACHT-NTPase and P-loop NTPases N-terminal" evidence="1">
    <location>
        <begin position="10"/>
        <end position="133"/>
    </location>
</feature>
<dbReference type="EMBL" id="LXJU01000008">
    <property type="protein sequence ID" value="OGE53189.1"/>
    <property type="molecule type" value="Genomic_DNA"/>
</dbReference>
<organism evidence="2 3">
    <name type="scientific">Penicillium arizonense</name>
    <dbReference type="NCBI Taxonomy" id="1835702"/>
    <lineage>
        <taxon>Eukaryota</taxon>
        <taxon>Fungi</taxon>
        <taxon>Dikarya</taxon>
        <taxon>Ascomycota</taxon>
        <taxon>Pezizomycotina</taxon>
        <taxon>Eurotiomycetes</taxon>
        <taxon>Eurotiomycetidae</taxon>
        <taxon>Eurotiales</taxon>
        <taxon>Aspergillaceae</taxon>
        <taxon>Penicillium</taxon>
    </lineage>
</organism>
<dbReference type="Pfam" id="PF17107">
    <property type="entry name" value="SesA"/>
    <property type="match status" value="1"/>
</dbReference>
<dbReference type="Proteomes" id="UP000177622">
    <property type="component" value="Unassembled WGS sequence"/>
</dbReference>
<dbReference type="RefSeq" id="XP_022488628.1">
    <property type="nucleotide sequence ID" value="XM_022631366.1"/>
</dbReference>